<dbReference type="EMBL" id="CP012333">
    <property type="protein sequence ID" value="AKU95231.1"/>
    <property type="molecule type" value="Genomic_DNA"/>
</dbReference>
<dbReference type="PROSITE" id="PS00107">
    <property type="entry name" value="PROTEIN_KINASE_ATP"/>
    <property type="match status" value="1"/>
</dbReference>
<dbReference type="GO" id="GO:0005524">
    <property type="term" value="F:ATP binding"/>
    <property type="evidence" value="ECO:0007669"/>
    <property type="project" value="UniProtKB-UniRule"/>
</dbReference>
<feature type="region of interest" description="Disordered" evidence="6">
    <location>
        <begin position="409"/>
        <end position="444"/>
    </location>
</feature>
<keyword evidence="8" id="KW-0723">Serine/threonine-protein kinase</keyword>
<evidence type="ECO:0000256" key="2">
    <source>
        <dbReference type="ARBA" id="ARBA00022741"/>
    </source>
</evidence>
<dbReference type="InterPro" id="IPR008271">
    <property type="entry name" value="Ser/Thr_kinase_AS"/>
</dbReference>
<organism evidence="8 9">
    <name type="scientific">Labilithrix luteola</name>
    <dbReference type="NCBI Taxonomy" id="1391654"/>
    <lineage>
        <taxon>Bacteria</taxon>
        <taxon>Pseudomonadati</taxon>
        <taxon>Myxococcota</taxon>
        <taxon>Polyangia</taxon>
        <taxon>Polyangiales</taxon>
        <taxon>Labilitrichaceae</taxon>
        <taxon>Labilithrix</taxon>
    </lineage>
</organism>
<dbReference type="InterPro" id="IPR011009">
    <property type="entry name" value="Kinase-like_dom_sf"/>
</dbReference>
<dbReference type="InterPro" id="IPR000719">
    <property type="entry name" value="Prot_kinase_dom"/>
</dbReference>
<protein>
    <submittedName>
        <fullName evidence="8">Serine/threonine protein kinase PrkC, regulator of stationary phase</fullName>
    </submittedName>
</protein>
<keyword evidence="2 5" id="KW-0547">Nucleotide-binding</keyword>
<dbReference type="PROSITE" id="PS50011">
    <property type="entry name" value="PROTEIN_KINASE_DOM"/>
    <property type="match status" value="1"/>
</dbReference>
<dbReference type="GO" id="GO:0004674">
    <property type="term" value="F:protein serine/threonine kinase activity"/>
    <property type="evidence" value="ECO:0007669"/>
    <property type="project" value="UniProtKB-KW"/>
</dbReference>
<accession>A0A0K1PPC0</accession>
<proteinExistence type="predicted"/>
<dbReference type="PROSITE" id="PS00108">
    <property type="entry name" value="PROTEIN_KINASE_ST"/>
    <property type="match status" value="1"/>
</dbReference>
<gene>
    <name evidence="8" type="ORF">AKJ09_01895</name>
</gene>
<dbReference type="Proteomes" id="UP000064967">
    <property type="component" value="Chromosome"/>
</dbReference>
<keyword evidence="1" id="KW-0808">Transferase</keyword>
<evidence type="ECO:0000256" key="6">
    <source>
        <dbReference type="SAM" id="MobiDB-lite"/>
    </source>
</evidence>
<name>A0A0K1PPC0_9BACT</name>
<dbReference type="CDD" id="cd14014">
    <property type="entry name" value="STKc_PknB_like"/>
    <property type="match status" value="1"/>
</dbReference>
<sequence length="490" mass="51228">MQAGDILAGKYRVERMLGSGGMGYVVAARHIHLDQLVAMKFLQRNSGTSDDSEASGRFMREAKAVVRLHNEHVARVYDVGRLETGEQYIVMEYLEGHDLATMSKERGQLPIGEAVEYMLQACEALAEAHSIGIVHRDVKLANLFVSRGPTGMPLLKVLDFGISKVNPFGEGVQDMTRTAAMLGSPRFMSPEQMRDPRTVDARSDIWSLGVVLYRLVAAAAPFDAETLGRLFAAVMQEAPPPLSALVPNLPPGFEAAVLRCLEKERDHRYANVAEFADAILPYALDPIRAEATVDRIRAVLSMPAIPRSQRATSPSFPSASIPGVLGTGDISTAPPWAGTQNGTGPNPSIRSSITWGVIALLTLGAVTGAALKLHAGRTTAANASMHDGVSVVAVETALPAAATAPIPPAPVSAAAETTNEPPVEKTDANGASGVNGASGASGASGAITVKAPARVVASPAATGARKSGRNPAAANGNSAKAQDEIPSTRD</sequence>
<feature type="binding site" evidence="5">
    <location>
        <position position="40"/>
    </location>
    <ligand>
        <name>ATP</name>
        <dbReference type="ChEBI" id="CHEBI:30616"/>
    </ligand>
</feature>
<evidence type="ECO:0000259" key="7">
    <source>
        <dbReference type="PROSITE" id="PS50011"/>
    </source>
</evidence>
<feature type="compositionally biased region" description="Basic and acidic residues" evidence="6">
    <location>
        <begin position="481"/>
        <end position="490"/>
    </location>
</feature>
<feature type="compositionally biased region" description="Low complexity" evidence="6">
    <location>
        <begin position="428"/>
        <end position="444"/>
    </location>
</feature>
<dbReference type="SUPFAM" id="SSF56112">
    <property type="entry name" value="Protein kinase-like (PK-like)"/>
    <property type="match status" value="1"/>
</dbReference>
<keyword evidence="9" id="KW-1185">Reference proteome</keyword>
<feature type="region of interest" description="Disordered" evidence="6">
    <location>
        <begin position="457"/>
        <end position="490"/>
    </location>
</feature>
<dbReference type="PANTHER" id="PTHR43289:SF6">
    <property type="entry name" value="SERINE_THREONINE-PROTEIN KINASE NEKL-3"/>
    <property type="match status" value="1"/>
</dbReference>
<dbReference type="SMART" id="SM00220">
    <property type="entry name" value="S_TKc"/>
    <property type="match status" value="1"/>
</dbReference>
<dbReference type="InterPro" id="IPR017441">
    <property type="entry name" value="Protein_kinase_ATP_BS"/>
</dbReference>
<feature type="domain" description="Protein kinase" evidence="7">
    <location>
        <begin position="11"/>
        <end position="280"/>
    </location>
</feature>
<dbReference type="KEGG" id="llu:AKJ09_01895"/>
<dbReference type="Gene3D" id="3.30.200.20">
    <property type="entry name" value="Phosphorylase Kinase, domain 1"/>
    <property type="match status" value="1"/>
</dbReference>
<evidence type="ECO:0000256" key="5">
    <source>
        <dbReference type="PROSITE-ProRule" id="PRU10141"/>
    </source>
</evidence>
<keyword evidence="4 5" id="KW-0067">ATP-binding</keyword>
<evidence type="ECO:0000313" key="8">
    <source>
        <dbReference type="EMBL" id="AKU95231.1"/>
    </source>
</evidence>
<dbReference type="PANTHER" id="PTHR43289">
    <property type="entry name" value="MITOGEN-ACTIVATED PROTEIN KINASE KINASE KINASE 20-RELATED"/>
    <property type="match status" value="1"/>
</dbReference>
<dbReference type="Gene3D" id="1.10.510.10">
    <property type="entry name" value="Transferase(Phosphotransferase) domain 1"/>
    <property type="match status" value="1"/>
</dbReference>
<dbReference type="Pfam" id="PF00069">
    <property type="entry name" value="Pkinase"/>
    <property type="match status" value="1"/>
</dbReference>
<dbReference type="STRING" id="1391654.AKJ09_01895"/>
<evidence type="ECO:0000256" key="4">
    <source>
        <dbReference type="ARBA" id="ARBA00022840"/>
    </source>
</evidence>
<dbReference type="AlphaFoldDB" id="A0A0K1PPC0"/>
<evidence type="ECO:0000313" key="9">
    <source>
        <dbReference type="Proteomes" id="UP000064967"/>
    </source>
</evidence>
<keyword evidence="3 8" id="KW-0418">Kinase</keyword>
<evidence type="ECO:0000256" key="3">
    <source>
        <dbReference type="ARBA" id="ARBA00022777"/>
    </source>
</evidence>
<evidence type="ECO:0000256" key="1">
    <source>
        <dbReference type="ARBA" id="ARBA00022679"/>
    </source>
</evidence>
<reference evidence="8 9" key="1">
    <citation type="submission" date="2015-08" db="EMBL/GenBank/DDBJ databases">
        <authorList>
            <person name="Babu N.S."/>
            <person name="Beckwith C.J."/>
            <person name="Beseler K.G."/>
            <person name="Brison A."/>
            <person name="Carone J.V."/>
            <person name="Caskin T.P."/>
            <person name="Diamond M."/>
            <person name="Durham M.E."/>
            <person name="Foxe J.M."/>
            <person name="Go M."/>
            <person name="Henderson B.A."/>
            <person name="Jones I.B."/>
            <person name="McGettigan J.A."/>
            <person name="Micheletti S.J."/>
            <person name="Nasrallah M.E."/>
            <person name="Ortiz D."/>
            <person name="Piller C.R."/>
            <person name="Privatt S.R."/>
            <person name="Schneider S.L."/>
            <person name="Sharp S."/>
            <person name="Smith T.C."/>
            <person name="Stanton J.D."/>
            <person name="Ullery H.E."/>
            <person name="Wilson R.J."/>
            <person name="Serrano M.G."/>
            <person name="Buck G."/>
            <person name="Lee V."/>
            <person name="Wang Y."/>
            <person name="Carvalho R."/>
            <person name="Voegtly L."/>
            <person name="Shi R."/>
            <person name="Duckworth R."/>
            <person name="Johnson A."/>
            <person name="Loviza R."/>
            <person name="Walstead R."/>
            <person name="Shah Z."/>
            <person name="Kiflezghi M."/>
            <person name="Wade K."/>
            <person name="Ball S.L."/>
            <person name="Bradley K.W."/>
            <person name="Asai D.J."/>
            <person name="Bowman C.A."/>
            <person name="Russell D.A."/>
            <person name="Pope W.H."/>
            <person name="Jacobs-Sera D."/>
            <person name="Hendrix R.W."/>
            <person name="Hatfull G.F."/>
        </authorList>
    </citation>
    <scope>NUCLEOTIDE SEQUENCE [LARGE SCALE GENOMIC DNA]</scope>
    <source>
        <strain evidence="8 9">DSM 27648</strain>
    </source>
</reference>